<feature type="transmembrane region" description="Helical" evidence="7">
    <location>
        <begin position="55"/>
        <end position="73"/>
    </location>
</feature>
<evidence type="ECO:0000256" key="3">
    <source>
        <dbReference type="ARBA" id="ARBA00022475"/>
    </source>
</evidence>
<dbReference type="EMBL" id="FNVU01000032">
    <property type="protein sequence ID" value="SEG95145.1"/>
    <property type="molecule type" value="Genomic_DNA"/>
</dbReference>
<sequence>MSGARPAPAARLEGARPYVLSLFRAVVGLLFLCHGVASLFGTLGTHRIAAGTWPGGYAAVIQLLGGALVLAGLGTRVAALIGSGSMAFAYFDIHQHHALLPIRNGGEPAVLFCWTLLLITVTGPGPLSLDHVLAGVARGGAEGAPKKRAAQVGARV</sequence>
<dbReference type="GO" id="GO:0005886">
    <property type="term" value="C:plasma membrane"/>
    <property type="evidence" value="ECO:0007669"/>
    <property type="project" value="UniProtKB-SubCell"/>
</dbReference>
<dbReference type="AlphaFoldDB" id="A0A1H6EEC3"/>
<keyword evidence="5 7" id="KW-1133">Transmembrane helix</keyword>
<evidence type="ECO:0000256" key="6">
    <source>
        <dbReference type="ARBA" id="ARBA00023136"/>
    </source>
</evidence>
<evidence type="ECO:0000256" key="5">
    <source>
        <dbReference type="ARBA" id="ARBA00022989"/>
    </source>
</evidence>
<comment type="subcellular location">
    <subcellularLocation>
        <location evidence="1">Cell membrane</location>
        <topology evidence="1">Multi-pass membrane protein</topology>
    </subcellularLocation>
</comment>
<keyword evidence="9" id="KW-1185">Reference proteome</keyword>
<dbReference type="Proteomes" id="UP000236754">
    <property type="component" value="Unassembled WGS sequence"/>
</dbReference>
<comment type="similarity">
    <text evidence="2">Belongs to the DoxX family.</text>
</comment>
<evidence type="ECO:0000313" key="9">
    <source>
        <dbReference type="Proteomes" id="UP000236754"/>
    </source>
</evidence>
<dbReference type="OrthoDB" id="9808524at2"/>
<evidence type="ECO:0000256" key="7">
    <source>
        <dbReference type="SAM" id="Phobius"/>
    </source>
</evidence>
<evidence type="ECO:0000256" key="1">
    <source>
        <dbReference type="ARBA" id="ARBA00004651"/>
    </source>
</evidence>
<protein>
    <submittedName>
        <fullName evidence="8">Putative oxidoreductase</fullName>
    </submittedName>
</protein>
<evidence type="ECO:0000313" key="8">
    <source>
        <dbReference type="EMBL" id="SEG95145.1"/>
    </source>
</evidence>
<gene>
    <name evidence="8" type="ORF">SAMN05216223_13231</name>
</gene>
<dbReference type="PANTHER" id="PTHR33452">
    <property type="entry name" value="OXIDOREDUCTASE CATD-RELATED"/>
    <property type="match status" value="1"/>
</dbReference>
<accession>A0A1H6EEC3</accession>
<keyword evidence="4 7" id="KW-0812">Transmembrane</keyword>
<dbReference type="InterPro" id="IPR032808">
    <property type="entry name" value="DoxX"/>
</dbReference>
<dbReference type="Pfam" id="PF07681">
    <property type="entry name" value="DoxX"/>
    <property type="match status" value="1"/>
</dbReference>
<organism evidence="8 9">
    <name type="scientific">Actinacidiphila yanglinensis</name>
    <dbReference type="NCBI Taxonomy" id="310779"/>
    <lineage>
        <taxon>Bacteria</taxon>
        <taxon>Bacillati</taxon>
        <taxon>Actinomycetota</taxon>
        <taxon>Actinomycetes</taxon>
        <taxon>Kitasatosporales</taxon>
        <taxon>Streptomycetaceae</taxon>
        <taxon>Actinacidiphila</taxon>
    </lineage>
</organism>
<keyword evidence="3" id="KW-1003">Cell membrane</keyword>
<dbReference type="PANTHER" id="PTHR33452:SF4">
    <property type="entry name" value="BLL4328 PROTEIN"/>
    <property type="match status" value="1"/>
</dbReference>
<evidence type="ECO:0000256" key="2">
    <source>
        <dbReference type="ARBA" id="ARBA00006679"/>
    </source>
</evidence>
<dbReference type="RefSeq" id="WP_103890946.1">
    <property type="nucleotide sequence ID" value="NZ_FNVU01000032.1"/>
</dbReference>
<feature type="transmembrane region" description="Helical" evidence="7">
    <location>
        <begin position="21"/>
        <end position="43"/>
    </location>
</feature>
<keyword evidence="6 7" id="KW-0472">Membrane</keyword>
<dbReference type="InterPro" id="IPR051907">
    <property type="entry name" value="DoxX-like_oxidoreductase"/>
</dbReference>
<evidence type="ECO:0000256" key="4">
    <source>
        <dbReference type="ARBA" id="ARBA00022692"/>
    </source>
</evidence>
<name>A0A1H6EEC3_9ACTN</name>
<proteinExistence type="inferred from homology"/>
<reference evidence="8 9" key="1">
    <citation type="submission" date="2016-10" db="EMBL/GenBank/DDBJ databases">
        <authorList>
            <person name="de Groot N.N."/>
        </authorList>
    </citation>
    <scope>NUCLEOTIDE SEQUENCE [LARGE SCALE GENOMIC DNA]</scope>
    <source>
        <strain evidence="8 9">CGMCC 4.2023</strain>
    </source>
</reference>